<comment type="caution">
    <text evidence="1">The sequence shown here is derived from an EMBL/GenBank/DDBJ whole genome shotgun (WGS) entry which is preliminary data.</text>
</comment>
<dbReference type="RefSeq" id="WP_231993896.1">
    <property type="nucleotide sequence ID" value="NZ_ODAL01000009.1"/>
</dbReference>
<dbReference type="AlphaFoldDB" id="A0AB38E8P9"/>
<name>A0AB38E8P9_9PSED</name>
<sequence>MSRLAEYLRELSTLLGSKESVHFEGVTEGSACLNTLVEDDQYQSVLLQARSASGGEGAKRAQKAYKQLASLMEEDRVDGTLLNGTAQILVFPKAKTAVPPILIRKKGSVQGRLYIVGGKDDTVPVRLEGAAGETLMCEVGTALAEELGGLLFKHVRLHGEGVWESRPNGGWRLKKLEAHSFDRLESSTLKSGLKKLRALSEGGVSGMDDAHRLILELRG</sequence>
<proteinExistence type="predicted"/>
<dbReference type="Proteomes" id="UP000237580">
    <property type="component" value="Unassembled WGS sequence"/>
</dbReference>
<protein>
    <submittedName>
        <fullName evidence="1">Uncharacterized protein</fullName>
    </submittedName>
</protein>
<organism evidence="1 2">
    <name type="scientific">Pseudomonas syringae pv. persicae</name>
    <dbReference type="NCBI Taxonomy" id="237306"/>
    <lineage>
        <taxon>Bacteria</taxon>
        <taxon>Pseudomonadati</taxon>
        <taxon>Pseudomonadota</taxon>
        <taxon>Gammaproteobacteria</taxon>
        <taxon>Pseudomonadales</taxon>
        <taxon>Pseudomonadaceae</taxon>
        <taxon>Pseudomonas</taxon>
    </lineage>
</organism>
<evidence type="ECO:0000313" key="1">
    <source>
        <dbReference type="EMBL" id="SOQ05189.1"/>
    </source>
</evidence>
<dbReference type="EMBL" id="ODAM01000006">
    <property type="protein sequence ID" value="SOQ05189.1"/>
    <property type="molecule type" value="Genomic_DNA"/>
</dbReference>
<accession>A0AB38E8P9</accession>
<reference evidence="1 2" key="1">
    <citation type="submission" date="2017-11" db="EMBL/GenBank/DDBJ databases">
        <authorList>
            <person name="Blom J."/>
        </authorList>
    </citation>
    <scope>NUCLEOTIDE SEQUENCE [LARGE SCALE GENOMIC DNA]</scope>
    <source>
        <strain evidence="1">NCPPB 2254</strain>
    </source>
</reference>
<gene>
    <name evidence="1" type="ORF">NCPPB2254_00250</name>
</gene>
<evidence type="ECO:0000313" key="2">
    <source>
        <dbReference type="Proteomes" id="UP000237580"/>
    </source>
</evidence>